<accession>A0A1H6DC26</accession>
<evidence type="ECO:0000256" key="1">
    <source>
        <dbReference type="SAM" id="SignalP"/>
    </source>
</evidence>
<proteinExistence type="predicted"/>
<organism evidence="2 3">
    <name type="scientific">Thermomonospora echinospora</name>
    <dbReference type="NCBI Taxonomy" id="1992"/>
    <lineage>
        <taxon>Bacteria</taxon>
        <taxon>Bacillati</taxon>
        <taxon>Actinomycetota</taxon>
        <taxon>Actinomycetes</taxon>
        <taxon>Streptosporangiales</taxon>
        <taxon>Thermomonosporaceae</taxon>
        <taxon>Thermomonospora</taxon>
    </lineage>
</organism>
<protein>
    <recommendedName>
        <fullName evidence="4">Alpha amylase inhibitor</fullName>
    </recommendedName>
</protein>
<dbReference type="AlphaFoldDB" id="A0A1H6DC26"/>
<evidence type="ECO:0008006" key="4">
    <source>
        <dbReference type="Google" id="ProtNLM"/>
    </source>
</evidence>
<keyword evidence="1" id="KW-0732">Signal</keyword>
<dbReference type="EMBL" id="FNVO01000015">
    <property type="protein sequence ID" value="SEG83027.1"/>
    <property type="molecule type" value="Genomic_DNA"/>
</dbReference>
<dbReference type="OrthoDB" id="3483850at2"/>
<dbReference type="Proteomes" id="UP000236723">
    <property type="component" value="Unassembled WGS sequence"/>
</dbReference>
<evidence type="ECO:0000313" key="3">
    <source>
        <dbReference type="Proteomes" id="UP000236723"/>
    </source>
</evidence>
<reference evidence="3" key="1">
    <citation type="submission" date="2016-10" db="EMBL/GenBank/DDBJ databases">
        <authorList>
            <person name="Varghese N."/>
            <person name="Submissions S."/>
        </authorList>
    </citation>
    <scope>NUCLEOTIDE SEQUENCE [LARGE SCALE GENOMIC DNA]</scope>
    <source>
        <strain evidence="3">DSM 43163</strain>
    </source>
</reference>
<keyword evidence="3" id="KW-1185">Reference proteome</keyword>
<gene>
    <name evidence="2" type="ORF">SAMN04489712_115126</name>
</gene>
<feature type="signal peptide" evidence="1">
    <location>
        <begin position="1"/>
        <end position="42"/>
    </location>
</feature>
<evidence type="ECO:0000313" key="2">
    <source>
        <dbReference type="EMBL" id="SEG83027.1"/>
    </source>
</evidence>
<feature type="chain" id="PRO_5009295821" description="Alpha amylase inhibitor" evidence="1">
    <location>
        <begin position="43"/>
        <end position="122"/>
    </location>
</feature>
<sequence length="122" mass="12999">MDSERTQDVPTRGRWARRAATMLVGGAIAAGGLAAVAAPAHAAPSGCTLTNQWTGYQATCTEGDGLYRAYARCTKLIFNSPALPRRVYYNEYGEWATPGAGSISTARCPSGAWTEYGLIQYS</sequence>
<dbReference type="RefSeq" id="WP_103941792.1">
    <property type="nucleotide sequence ID" value="NZ_FNVO01000015.1"/>
</dbReference>
<name>A0A1H6DC26_9ACTN</name>